<reference evidence="1" key="1">
    <citation type="submission" date="2023-09" db="UniProtKB">
        <authorList>
            <consortium name="Ensembl"/>
        </authorList>
    </citation>
    <scope>IDENTIFICATION</scope>
</reference>
<dbReference type="Ensembl" id="ENSSPAT00000002300.1">
    <property type="protein sequence ID" value="ENSSPAP00000002265.1"/>
    <property type="gene ID" value="ENSSPAG00000001736.1"/>
</dbReference>
<dbReference type="Gene3D" id="6.10.250.590">
    <property type="match status" value="1"/>
</dbReference>
<accession>A0A3B4Z0Y3</accession>
<protein>
    <submittedName>
        <fullName evidence="1">Uncharacterized protein</fullName>
    </submittedName>
</protein>
<dbReference type="AlphaFoldDB" id="A0A3B4Z0Y3"/>
<sequence>FIRLVYALYLLDLSEYTEQFITFNSNKIIDFYEQHLRRRYAESIIASEIGKIRASMVQKNFIDFLLSQKGKRSSPIEGKFYRVLNTLFIFKHKKKHAELKRLVNYAITDLFSHFNLKSVLKFTKKKRQF</sequence>
<name>A0A3B4Z0Y3_9TELE</name>
<organism evidence="1">
    <name type="scientific">Stegastes partitus</name>
    <name type="common">bicolor damselfish</name>
    <dbReference type="NCBI Taxonomy" id="144197"/>
    <lineage>
        <taxon>Eukaryota</taxon>
        <taxon>Metazoa</taxon>
        <taxon>Chordata</taxon>
        <taxon>Craniata</taxon>
        <taxon>Vertebrata</taxon>
        <taxon>Euteleostomi</taxon>
        <taxon>Actinopterygii</taxon>
        <taxon>Neopterygii</taxon>
        <taxon>Teleostei</taxon>
        <taxon>Neoteleostei</taxon>
        <taxon>Acanthomorphata</taxon>
        <taxon>Ovalentaria</taxon>
        <taxon>Pomacentridae</taxon>
        <taxon>Stegastes</taxon>
    </lineage>
</organism>
<evidence type="ECO:0000313" key="1">
    <source>
        <dbReference type="Ensembl" id="ENSSPAP00000002265.1"/>
    </source>
</evidence>
<proteinExistence type="predicted"/>
<dbReference type="STRING" id="144197.ENSSPAP00000002265"/>